<dbReference type="PANTHER" id="PTHR13271">
    <property type="entry name" value="UNCHARACTERIZED PUTATIVE METHYLTRANSFERASE"/>
    <property type="match status" value="1"/>
</dbReference>
<dbReference type="CDD" id="cd19177">
    <property type="entry name" value="SET_SETD4"/>
    <property type="match status" value="1"/>
</dbReference>
<dbReference type="InterPro" id="IPR001214">
    <property type="entry name" value="SET_dom"/>
</dbReference>
<dbReference type="EMBL" id="OU900094">
    <property type="protein sequence ID" value="CAG9853770.1"/>
    <property type="molecule type" value="Genomic_DNA"/>
</dbReference>
<dbReference type="OrthoDB" id="341421at2759"/>
<dbReference type="PANTHER" id="PTHR13271:SF151">
    <property type="entry name" value="SET DOMAIN-CONTAINING PROTEIN 4"/>
    <property type="match status" value="1"/>
</dbReference>
<dbReference type="AlphaFoldDB" id="A0A9N9TH89"/>
<dbReference type="InterPro" id="IPR050600">
    <property type="entry name" value="SETD3_SETD6_MTase"/>
</dbReference>
<keyword evidence="3" id="KW-1185">Reference proteome</keyword>
<dbReference type="InterPro" id="IPR044429">
    <property type="entry name" value="SETD4_SET"/>
</dbReference>
<dbReference type="SUPFAM" id="SSF82199">
    <property type="entry name" value="SET domain"/>
    <property type="match status" value="1"/>
</dbReference>
<proteinExistence type="predicted"/>
<organism evidence="2 3">
    <name type="scientific">Phyllotreta striolata</name>
    <name type="common">Striped flea beetle</name>
    <name type="synonym">Crioceris striolata</name>
    <dbReference type="NCBI Taxonomy" id="444603"/>
    <lineage>
        <taxon>Eukaryota</taxon>
        <taxon>Metazoa</taxon>
        <taxon>Ecdysozoa</taxon>
        <taxon>Arthropoda</taxon>
        <taxon>Hexapoda</taxon>
        <taxon>Insecta</taxon>
        <taxon>Pterygota</taxon>
        <taxon>Neoptera</taxon>
        <taxon>Endopterygota</taxon>
        <taxon>Coleoptera</taxon>
        <taxon>Polyphaga</taxon>
        <taxon>Cucujiformia</taxon>
        <taxon>Chrysomeloidea</taxon>
        <taxon>Chrysomelidae</taxon>
        <taxon>Galerucinae</taxon>
        <taxon>Alticini</taxon>
        <taxon>Phyllotreta</taxon>
    </lineage>
</organism>
<sequence length="419" mass="48740">MQNRNYIIMGRTKRKRARSKYPRILNETLIRLQLWLSENNWKNESKLKIKLFNETGRGIASKKSITPNDILISIPASSLITFAQVKISLPSATKVTIHEALAMFLIVEKMKGVKSLWSEYLQSLPEEVPLLPWLATPEEIDSYPADFKLAIDRPLSDYACFLKKACQLIGDVYEPLFPWAFAMVNTRAVYIDHDRVSTDSNSNLLLIDKPSMALCPFLDMFNHHYLAKTEAGLVEHDKKFYYELKSLNGYSKNEQIFISYGPHDNLKLLMEYGFFIPGNVYDTVRFRLEEILKELNFSLDDNRYKFIKDHNFHHNLHLGYAGVSYNLKIVLFSGYTEDMKQLNMVAFSDSYPEDFLINYLTKCTAILLNYKKNSCLKELNTLTNLNQLSNCARNVVEYIRYRLLFVEELKVIFNKNCKS</sequence>
<evidence type="ECO:0000313" key="2">
    <source>
        <dbReference type="EMBL" id="CAG9853770.1"/>
    </source>
</evidence>
<dbReference type="InterPro" id="IPR046341">
    <property type="entry name" value="SET_dom_sf"/>
</dbReference>
<evidence type="ECO:0000259" key="1">
    <source>
        <dbReference type="PROSITE" id="PS50280"/>
    </source>
</evidence>
<dbReference type="Gene3D" id="3.90.1410.10">
    <property type="entry name" value="set domain protein methyltransferase, domain 1"/>
    <property type="match status" value="1"/>
</dbReference>
<protein>
    <recommendedName>
        <fullName evidence="1">SET domain-containing protein</fullName>
    </recommendedName>
</protein>
<evidence type="ECO:0000313" key="3">
    <source>
        <dbReference type="Proteomes" id="UP001153712"/>
    </source>
</evidence>
<dbReference type="GO" id="GO:0016279">
    <property type="term" value="F:protein-lysine N-methyltransferase activity"/>
    <property type="evidence" value="ECO:0007669"/>
    <property type="project" value="InterPro"/>
</dbReference>
<feature type="domain" description="SET" evidence="1">
    <location>
        <begin position="45"/>
        <end position="261"/>
    </location>
</feature>
<reference evidence="2" key="1">
    <citation type="submission" date="2022-01" db="EMBL/GenBank/DDBJ databases">
        <authorList>
            <person name="King R."/>
        </authorList>
    </citation>
    <scope>NUCLEOTIDE SEQUENCE</scope>
</reference>
<dbReference type="Proteomes" id="UP001153712">
    <property type="component" value="Chromosome 1"/>
</dbReference>
<dbReference type="PROSITE" id="PS50280">
    <property type="entry name" value="SET"/>
    <property type="match status" value="1"/>
</dbReference>
<dbReference type="Pfam" id="PF00856">
    <property type="entry name" value="SET"/>
    <property type="match status" value="1"/>
</dbReference>
<gene>
    <name evidence="2" type="ORF">PHYEVI_LOCUS241</name>
</gene>
<accession>A0A9N9TH89</accession>
<name>A0A9N9TH89_PHYSR</name>